<dbReference type="GO" id="GO:0006281">
    <property type="term" value="P:DNA repair"/>
    <property type="evidence" value="ECO:0007669"/>
    <property type="project" value="TreeGrafter"/>
</dbReference>
<evidence type="ECO:0000256" key="1">
    <source>
        <dbReference type="SAM" id="SignalP"/>
    </source>
</evidence>
<dbReference type="PANTHER" id="PTHR12083:SF9">
    <property type="entry name" value="BIFUNCTIONAL POLYNUCLEOTIDE PHOSPHATASE_KINASE"/>
    <property type="match status" value="1"/>
</dbReference>
<name>A0AAD8YDW5_9STRA</name>
<gene>
    <name evidence="2" type="ORF">QTG54_005846</name>
</gene>
<keyword evidence="1" id="KW-0732">Signal</keyword>
<dbReference type="InterPro" id="IPR027417">
    <property type="entry name" value="P-loop_NTPase"/>
</dbReference>
<accession>A0AAD8YDW5</accession>
<dbReference type="Gene3D" id="3.40.50.300">
    <property type="entry name" value="P-loop containing nucleotide triphosphate hydrolases"/>
    <property type="match status" value="1"/>
</dbReference>
<reference evidence="2" key="1">
    <citation type="submission" date="2023-06" db="EMBL/GenBank/DDBJ databases">
        <title>Survivors Of The Sea: Transcriptome response of Skeletonema marinoi to long-term dormancy.</title>
        <authorList>
            <person name="Pinder M.I.M."/>
            <person name="Kourtchenko O."/>
            <person name="Robertson E.K."/>
            <person name="Larsson T."/>
            <person name="Maumus F."/>
            <person name="Osuna-Cruz C.M."/>
            <person name="Vancaester E."/>
            <person name="Stenow R."/>
            <person name="Vandepoele K."/>
            <person name="Ploug H."/>
            <person name="Bruchert V."/>
            <person name="Godhe A."/>
            <person name="Topel M."/>
        </authorList>
    </citation>
    <scope>NUCLEOTIDE SEQUENCE</scope>
    <source>
        <strain evidence="2">R05AC</strain>
    </source>
</reference>
<evidence type="ECO:0000313" key="3">
    <source>
        <dbReference type="Proteomes" id="UP001224775"/>
    </source>
</evidence>
<evidence type="ECO:0000313" key="2">
    <source>
        <dbReference type="EMBL" id="KAK1743225.1"/>
    </source>
</evidence>
<protein>
    <submittedName>
        <fullName evidence="2">Bifunctional polynucleotide phosphatase/kinase</fullName>
        <ecNumber evidence="2">3.1.3.32</ecNumber>
    </submittedName>
</protein>
<feature type="chain" id="PRO_5042252960" evidence="1">
    <location>
        <begin position="26"/>
        <end position="232"/>
    </location>
</feature>
<dbReference type="GO" id="GO:0046404">
    <property type="term" value="F:ATP-dependent polydeoxyribonucleotide 5'-hydroxyl-kinase activity"/>
    <property type="evidence" value="ECO:0007669"/>
    <property type="project" value="TreeGrafter"/>
</dbReference>
<dbReference type="Pfam" id="PF13671">
    <property type="entry name" value="AAA_33"/>
    <property type="match status" value="1"/>
</dbReference>
<keyword evidence="2" id="KW-0378">Hydrolase</keyword>
<comment type="caution">
    <text evidence="2">The sequence shown here is derived from an EMBL/GenBank/DDBJ whole genome shotgun (WGS) entry which is preliminary data.</text>
</comment>
<proteinExistence type="predicted"/>
<dbReference type="GO" id="GO:0003690">
    <property type="term" value="F:double-stranded DNA binding"/>
    <property type="evidence" value="ECO:0007669"/>
    <property type="project" value="TreeGrafter"/>
</dbReference>
<feature type="signal peptide" evidence="1">
    <location>
        <begin position="1"/>
        <end position="25"/>
    </location>
</feature>
<dbReference type="EC" id="3.1.3.32" evidence="2"/>
<organism evidence="2 3">
    <name type="scientific">Skeletonema marinoi</name>
    <dbReference type="NCBI Taxonomy" id="267567"/>
    <lineage>
        <taxon>Eukaryota</taxon>
        <taxon>Sar</taxon>
        <taxon>Stramenopiles</taxon>
        <taxon>Ochrophyta</taxon>
        <taxon>Bacillariophyta</taxon>
        <taxon>Coscinodiscophyceae</taxon>
        <taxon>Thalassiosirophycidae</taxon>
        <taxon>Thalassiosirales</taxon>
        <taxon>Skeletonemataceae</taxon>
        <taxon>Skeletonema</taxon>
        <taxon>Skeletonema marinoi-dohrnii complex</taxon>
    </lineage>
</organism>
<dbReference type="EMBL" id="JATAAI010000009">
    <property type="protein sequence ID" value="KAK1743225.1"/>
    <property type="molecule type" value="Genomic_DNA"/>
</dbReference>
<dbReference type="SUPFAM" id="SSF52540">
    <property type="entry name" value="P-loop containing nucleoside triphosphate hydrolases"/>
    <property type="match status" value="1"/>
</dbReference>
<dbReference type="PANTHER" id="PTHR12083">
    <property type="entry name" value="BIFUNCTIONAL POLYNUCLEOTIDE PHOSPHATASE/KINASE"/>
    <property type="match status" value="1"/>
</dbReference>
<dbReference type="Proteomes" id="UP001224775">
    <property type="component" value="Unassembled WGS sequence"/>
</dbReference>
<sequence length="232" mass="26263">MKLVESTLLLCVCWLSALSPHPTTRNSISNLNKHQAMSMNTNHDDGGDWVDVVTTKRKGAQIQAQKQLSSNSNSNSQCILVLVGLPGSGKSYFASKLEKESFSQYVRVNQDALGTRKKCETACRQALSRGKSVIIDRCNFDATQREHWLKFGVPCECIVFNYDKELCIRRCKERRNHETIDSRNAAGVVRGMAKGFRPPLPHSPQYQRHVTITSFRKSNEIVQSYIDRISRD</sequence>
<dbReference type="GO" id="GO:0046403">
    <property type="term" value="F:polynucleotide 3'-phosphatase activity"/>
    <property type="evidence" value="ECO:0007669"/>
    <property type="project" value="UniProtKB-EC"/>
</dbReference>
<dbReference type="AlphaFoldDB" id="A0AAD8YDW5"/>
<keyword evidence="3" id="KW-1185">Reference proteome</keyword>